<organism evidence="1 2">
    <name type="scientific">Trichobilharzia regenti</name>
    <name type="common">Nasal bird schistosome</name>
    <dbReference type="NCBI Taxonomy" id="157069"/>
    <lineage>
        <taxon>Eukaryota</taxon>
        <taxon>Metazoa</taxon>
        <taxon>Spiralia</taxon>
        <taxon>Lophotrochozoa</taxon>
        <taxon>Platyhelminthes</taxon>
        <taxon>Trematoda</taxon>
        <taxon>Digenea</taxon>
        <taxon>Strigeidida</taxon>
        <taxon>Schistosomatoidea</taxon>
        <taxon>Schistosomatidae</taxon>
        <taxon>Trichobilharzia</taxon>
    </lineage>
</organism>
<proteinExistence type="predicted"/>
<evidence type="ECO:0000313" key="2">
    <source>
        <dbReference type="WBParaSite" id="TREG1_85650.1"/>
    </source>
</evidence>
<name>A0AA85KH90_TRIRE</name>
<reference evidence="2" key="2">
    <citation type="submission" date="2023-11" db="UniProtKB">
        <authorList>
            <consortium name="WormBaseParasite"/>
        </authorList>
    </citation>
    <scope>IDENTIFICATION</scope>
</reference>
<reference evidence="1" key="1">
    <citation type="submission" date="2022-06" db="EMBL/GenBank/DDBJ databases">
        <authorList>
            <person name="Berger JAMES D."/>
            <person name="Berger JAMES D."/>
        </authorList>
    </citation>
    <scope>NUCLEOTIDE SEQUENCE [LARGE SCALE GENOMIC DNA]</scope>
</reference>
<dbReference type="WBParaSite" id="TREG1_85650.1">
    <property type="protein sequence ID" value="TREG1_85650.1"/>
    <property type="gene ID" value="TREG1_85650"/>
</dbReference>
<sequence length="187" mass="21907">MMFEEKGPDSPPICIQKRKSTRKSLLIGASSSVNDISREQSLIEDTNDKVDDALPSDKLVERYKSECQKWDQLVKDYETRLTSPNDHTNFPSKEWISTDSVANKYLNLIYSQKYFNTFDSLESLSNSLVDINDNIFYELEKLSRLMEEQHLFFKSLRKKLRLKQKIYEVMYNLSDSPTHLLSEFLGK</sequence>
<keyword evidence="1" id="KW-1185">Reference proteome</keyword>
<dbReference type="Proteomes" id="UP000050795">
    <property type="component" value="Unassembled WGS sequence"/>
</dbReference>
<accession>A0AA85KH90</accession>
<protein>
    <submittedName>
        <fullName evidence="2">Conserved oligomeric Golgi complex subunit 3</fullName>
    </submittedName>
</protein>
<dbReference type="AlphaFoldDB" id="A0AA85KH90"/>
<evidence type="ECO:0000313" key="1">
    <source>
        <dbReference type="Proteomes" id="UP000050795"/>
    </source>
</evidence>